<dbReference type="AlphaFoldDB" id="A0A1T4XLW1"/>
<name>A0A1T4XLW1_9MICO</name>
<dbReference type="SUPFAM" id="SSF46894">
    <property type="entry name" value="C-terminal effector domain of the bipartite response regulators"/>
    <property type="match status" value="1"/>
</dbReference>
<reference evidence="5" key="1">
    <citation type="submission" date="2017-02" db="EMBL/GenBank/DDBJ databases">
        <authorList>
            <person name="Varghese N."/>
            <person name="Submissions S."/>
        </authorList>
    </citation>
    <scope>NUCLEOTIDE SEQUENCE [LARGE SCALE GENOMIC DNA]</scope>
    <source>
        <strain evidence="5">VKM Ac-2052</strain>
    </source>
</reference>
<dbReference type="PROSITE" id="PS50043">
    <property type="entry name" value="HTH_LUXR_2"/>
    <property type="match status" value="1"/>
</dbReference>
<dbReference type="InterPro" id="IPR011990">
    <property type="entry name" value="TPR-like_helical_dom_sf"/>
</dbReference>
<proteinExistence type="predicted"/>
<evidence type="ECO:0000313" key="5">
    <source>
        <dbReference type="Proteomes" id="UP000189735"/>
    </source>
</evidence>
<dbReference type="EMBL" id="FUYG01000003">
    <property type="protein sequence ID" value="SKA90540.1"/>
    <property type="molecule type" value="Genomic_DNA"/>
</dbReference>
<dbReference type="GO" id="GO:0003677">
    <property type="term" value="F:DNA binding"/>
    <property type="evidence" value="ECO:0007669"/>
    <property type="project" value="UniProtKB-KW"/>
</dbReference>
<dbReference type="InterPro" id="IPR000792">
    <property type="entry name" value="Tscrpt_reg_LuxR_C"/>
</dbReference>
<feature type="region of interest" description="Disordered" evidence="2">
    <location>
        <begin position="759"/>
        <end position="778"/>
    </location>
</feature>
<dbReference type="Gene3D" id="1.10.10.10">
    <property type="entry name" value="Winged helix-like DNA-binding domain superfamily/Winged helix DNA-binding domain"/>
    <property type="match status" value="1"/>
</dbReference>
<gene>
    <name evidence="4" type="ORF">SAMN06295879_1326</name>
</gene>
<dbReference type="PANTHER" id="PTHR43214">
    <property type="entry name" value="TWO-COMPONENT RESPONSE REGULATOR"/>
    <property type="match status" value="1"/>
</dbReference>
<evidence type="ECO:0000256" key="1">
    <source>
        <dbReference type="ARBA" id="ARBA00023125"/>
    </source>
</evidence>
<feature type="compositionally biased region" description="Basic and acidic residues" evidence="2">
    <location>
        <begin position="766"/>
        <end position="778"/>
    </location>
</feature>
<dbReference type="Pfam" id="PF00196">
    <property type="entry name" value="GerE"/>
    <property type="match status" value="1"/>
</dbReference>
<dbReference type="InterPro" id="IPR036388">
    <property type="entry name" value="WH-like_DNA-bd_sf"/>
</dbReference>
<accession>A0A1T4XLW1</accession>
<protein>
    <submittedName>
        <fullName evidence="4">Regulatory protein, luxR family</fullName>
    </submittedName>
</protein>
<evidence type="ECO:0000256" key="2">
    <source>
        <dbReference type="SAM" id="MobiDB-lite"/>
    </source>
</evidence>
<keyword evidence="1" id="KW-0238">DNA-binding</keyword>
<dbReference type="InterPro" id="IPR016032">
    <property type="entry name" value="Sig_transdc_resp-reg_C-effctor"/>
</dbReference>
<dbReference type="PANTHER" id="PTHR43214:SF42">
    <property type="entry name" value="TRANSCRIPTIONAL REGULATORY PROTEIN DESR"/>
    <property type="match status" value="1"/>
</dbReference>
<dbReference type="GO" id="GO:0006355">
    <property type="term" value="P:regulation of DNA-templated transcription"/>
    <property type="evidence" value="ECO:0007669"/>
    <property type="project" value="InterPro"/>
</dbReference>
<dbReference type="RefSeq" id="WP_078713809.1">
    <property type="nucleotide sequence ID" value="NZ_FUYG01000003.1"/>
</dbReference>
<dbReference type="Proteomes" id="UP000189735">
    <property type="component" value="Unassembled WGS sequence"/>
</dbReference>
<evidence type="ECO:0000313" key="4">
    <source>
        <dbReference type="EMBL" id="SKA90540.1"/>
    </source>
</evidence>
<feature type="domain" description="HTH luxR-type" evidence="3">
    <location>
        <begin position="770"/>
        <end position="835"/>
    </location>
</feature>
<dbReference type="PRINTS" id="PR00038">
    <property type="entry name" value="HTHLUXR"/>
</dbReference>
<sequence>MTRARFPGSETELEIAVSTLLDELQNSRSGVLMVRGELPVDALRLSISRHSSHPEQRHLVGSAAETDLSFAGLHQLVGARLRERATTDSSVRAVAEVFAGADRHPDDVAAATLDLLRTTSHGGVVCVVHRPHVVDQASMEVLLRLFESAHAEPIGLICVVPFEVDPPKIPGMRTVVLPLSSADLRGRMLAMSAAARGVLVRTAADRRFGADRARPAVSATTSSTVLAELERAGLIAVLRGDDRDADDLGRAVYSIASSADRRRAHHSLAADAAHDDDRRVLHLALSATGRDELLADRAAAVGASRRAHGRPAEAAEYLERSARLTGDPASYAERMTDAADARRAAGDMDEARSLLRLARQRTLSTLLRARVDLIEGSIEFSAGELDSAYRFFMASATAAIERDPVVATGALTRAAEVAWWSGRADRAAEVSAMLETLPSDGGDTAAFMLALFRGANRRLAGEGVGAGADLRHALELADTLDAPRTAILAGQAAFLLGDDRVASMQFGRAAEELQASGDVGDLSVALQDAAAVAAWTGDLPAARDLVERSIAGTPGVSAFASSVLAHVAALRGEAVECRRLVDQSMFAAAHEHFRSASATAVWALGRLELGLGNPDVALDTMLGLTDSQSGHAHPLTALFAAPDIVEAAMRSGRPDIAQRALADFETWAVGGGHWVAAVAPRLRALLSEEKSAIGAYESALHAAAEADLPFEEARVRLLFGEHLRRGRQRTRAREQLRDAIVVFDAIGAAPWAHRARAELAASGETARPRDGGSGKALTERERQIATLAAGGASNHEVASRFFLSRKTVEYHLHQVYQKLGIGSRAALAAALQDDARDAESEGLAGAERR</sequence>
<dbReference type="SMART" id="SM00421">
    <property type="entry name" value="HTH_LUXR"/>
    <property type="match status" value="1"/>
</dbReference>
<dbReference type="InterPro" id="IPR039420">
    <property type="entry name" value="WalR-like"/>
</dbReference>
<evidence type="ECO:0000259" key="3">
    <source>
        <dbReference type="PROSITE" id="PS50043"/>
    </source>
</evidence>
<dbReference type="SUPFAM" id="SSF48452">
    <property type="entry name" value="TPR-like"/>
    <property type="match status" value="1"/>
</dbReference>
<dbReference type="CDD" id="cd06170">
    <property type="entry name" value="LuxR_C_like"/>
    <property type="match status" value="1"/>
</dbReference>
<organism evidence="4 5">
    <name type="scientific">Agreia bicolorata</name>
    <dbReference type="NCBI Taxonomy" id="110935"/>
    <lineage>
        <taxon>Bacteria</taxon>
        <taxon>Bacillati</taxon>
        <taxon>Actinomycetota</taxon>
        <taxon>Actinomycetes</taxon>
        <taxon>Micrococcales</taxon>
        <taxon>Microbacteriaceae</taxon>
        <taxon>Agreia</taxon>
    </lineage>
</organism>